<keyword evidence="1" id="KW-0812">Transmembrane</keyword>
<name>A0A0T7GDT3_NEOGA</name>
<gene>
    <name evidence="2" type="ORF">NGAL_HAMBI1189_08740</name>
</gene>
<evidence type="ECO:0000256" key="1">
    <source>
        <dbReference type="SAM" id="Phobius"/>
    </source>
</evidence>
<sequence length="113" mass="12347">MTNITIQAAETEASKTLGYAAGILMLVCAPAGVILSYIDRGKASPLLASHYSYLIGTFWKGLLFLAVSFVLTLLVIGIFAFFATSIWYLIRCIKSLVYLHRGDAIAKPSTWLI</sequence>
<keyword evidence="1" id="KW-1133">Transmembrane helix</keyword>
<keyword evidence="1" id="KW-0472">Membrane</keyword>
<dbReference type="RefSeq" id="WP_046631721.1">
    <property type="nucleotide sequence ID" value="NZ_CCRK01000002.1"/>
</dbReference>
<evidence type="ECO:0008006" key="4">
    <source>
        <dbReference type="Google" id="ProtNLM"/>
    </source>
</evidence>
<feature type="transmembrane region" description="Helical" evidence="1">
    <location>
        <begin position="58"/>
        <end position="90"/>
    </location>
</feature>
<protein>
    <recommendedName>
        <fullName evidence="4">Transmembrane protein</fullName>
    </recommendedName>
</protein>
<organism evidence="2 3">
    <name type="scientific">Neorhizobium galegae bv. officinalis</name>
    <dbReference type="NCBI Taxonomy" id="323656"/>
    <lineage>
        <taxon>Bacteria</taxon>
        <taxon>Pseudomonadati</taxon>
        <taxon>Pseudomonadota</taxon>
        <taxon>Alphaproteobacteria</taxon>
        <taxon>Hyphomicrobiales</taxon>
        <taxon>Rhizobiaceae</taxon>
        <taxon>Rhizobium/Agrobacterium group</taxon>
        <taxon>Neorhizobium</taxon>
    </lineage>
</organism>
<dbReference type="AlphaFoldDB" id="A0A0T7GDT3"/>
<feature type="transmembrane region" description="Helical" evidence="1">
    <location>
        <begin position="17"/>
        <end position="38"/>
    </location>
</feature>
<dbReference type="Proteomes" id="UP000039660">
    <property type="component" value="Unassembled WGS sequence"/>
</dbReference>
<evidence type="ECO:0000313" key="3">
    <source>
        <dbReference type="Proteomes" id="UP000039660"/>
    </source>
</evidence>
<accession>A0A0T7GDT3</accession>
<evidence type="ECO:0000313" key="2">
    <source>
        <dbReference type="EMBL" id="CDZ45460.1"/>
    </source>
</evidence>
<dbReference type="EMBL" id="CCRK01000002">
    <property type="protein sequence ID" value="CDZ45460.1"/>
    <property type="molecule type" value="Genomic_DNA"/>
</dbReference>
<proteinExistence type="predicted"/>
<reference evidence="2 3" key="1">
    <citation type="submission" date="2014-08" db="EMBL/GenBank/DDBJ databases">
        <authorList>
            <person name="Chen Y.-H."/>
        </authorList>
    </citation>
    <scope>NUCLEOTIDE SEQUENCE [LARGE SCALE GENOMIC DNA]</scope>
</reference>